<dbReference type="SUPFAM" id="SSF56672">
    <property type="entry name" value="DNA/RNA polymerases"/>
    <property type="match status" value="1"/>
</dbReference>
<keyword evidence="5" id="KW-0460">Magnesium</keyword>
<dbReference type="Gene3D" id="2.40.70.10">
    <property type="entry name" value="Acid Proteases"/>
    <property type="match status" value="1"/>
</dbReference>
<evidence type="ECO:0000256" key="1">
    <source>
        <dbReference type="ARBA" id="ARBA00022679"/>
    </source>
</evidence>
<dbReference type="InterPro" id="IPR041588">
    <property type="entry name" value="Integrase_H2C2"/>
</dbReference>
<dbReference type="OrthoDB" id="425619at2759"/>
<sequence length="797" mass="89563">MYVRIQVGQASCSALLDSGATRNFMSQAFMQRAGLGAQVRRKANPTAIKLADGKTQQLLDRYIEAVPVYFAPHACEPVTFDILDTDFDIILGMPWLASADHTVNFHQRTLTVRDAFGAEVPCTIPLPHPSIRCQVVTSKSFRATCAYEQPDEIGLFLLRTVAVADSSPSDLSSDPRVIRLLDEFADIFESPTGVVSDRPISHEIILEAGVVPPNGCIYQMSEEELEVLRAQLDDLPNRDKCEFVQQELEYLGHFVTPEGISPLWEKIQVIQEWSEPRNVTDVRSFLGLAGYYQRFIKGYSKIAAHLTKLQCEDRPFDFDEDARESFLALKAALLSVEVLRIYDPLLPTRVTTDASGYGMGVVLEQHDGVDWHPVEYFSKKVPVVHSIDDAWKELLGFVHAFKRWQHFLLGRRQFRWVTNNNPLVFYKTQDTINNTIARWMTFIDQFDFFPDHIPGKSNRFADALSWRLDHCTAVNSTFEIDDDLRDSFIRGYQADPEFCDKYANCSSPNPAPSHYRIQEGYLCVHSRGKVLRVPSDPHLRTRLLGKFHNAPATGHFGVNRTIGRLSERFWWPGLLDDVTRYCESCEICRRCKYRNHRLYGELRPLLVPLRRREAIAMDITGPFPKHKTGVDGILTIVDRLTKFAMFLPCRYNAKAPELVEIIISMMGEMLQRDAAKIGADNNNNNNNNNNDDAGSDDHGNSNNNYNNNNDDSGSDVHGSSRVERGVRASQIIITMMGEMPQADVVGIGDANNNNNNDDGGSDDGGGSNDHGSSGEESISMMGELPHADVVGIGFDTD</sequence>
<evidence type="ECO:0000256" key="4">
    <source>
        <dbReference type="ARBA" id="ARBA00022759"/>
    </source>
</evidence>
<keyword evidence="8" id="KW-0511">Multifunctional enzyme</keyword>
<dbReference type="InterPro" id="IPR050951">
    <property type="entry name" value="Retrovirus_Pol_polyprotein"/>
</dbReference>
<dbReference type="GO" id="GO:0006508">
    <property type="term" value="P:proteolysis"/>
    <property type="evidence" value="ECO:0007669"/>
    <property type="project" value="InterPro"/>
</dbReference>
<dbReference type="InterPro" id="IPR021109">
    <property type="entry name" value="Peptidase_aspartic_dom_sf"/>
</dbReference>
<dbReference type="AlphaFoldDB" id="A0A388KL94"/>
<dbReference type="InterPro" id="IPR043128">
    <property type="entry name" value="Rev_trsase/Diguanyl_cyclase"/>
</dbReference>
<dbReference type="PANTHER" id="PTHR37984">
    <property type="entry name" value="PROTEIN CBG26694"/>
    <property type="match status" value="1"/>
</dbReference>
<feature type="compositionally biased region" description="Low complexity" evidence="9">
    <location>
        <begin position="748"/>
        <end position="758"/>
    </location>
</feature>
<evidence type="ECO:0000256" key="2">
    <source>
        <dbReference type="ARBA" id="ARBA00022695"/>
    </source>
</evidence>
<dbReference type="InterPro" id="IPR001969">
    <property type="entry name" value="Aspartic_peptidase_AS"/>
</dbReference>
<dbReference type="Proteomes" id="UP000265515">
    <property type="component" value="Unassembled WGS sequence"/>
</dbReference>
<comment type="caution">
    <text evidence="12">The sequence shown here is derived from an EMBL/GenBank/DDBJ whole genome shotgun (WGS) entry which is preliminary data.</text>
</comment>
<evidence type="ECO:0000256" key="3">
    <source>
        <dbReference type="ARBA" id="ARBA00022722"/>
    </source>
</evidence>
<feature type="compositionally biased region" description="Low complexity" evidence="9">
    <location>
        <begin position="769"/>
        <end position="783"/>
    </location>
</feature>
<dbReference type="GO" id="GO:0015074">
    <property type="term" value="P:DNA integration"/>
    <property type="evidence" value="ECO:0007669"/>
    <property type="project" value="UniProtKB-KW"/>
</dbReference>
<evidence type="ECO:0000313" key="12">
    <source>
        <dbReference type="EMBL" id="GBG70815.1"/>
    </source>
</evidence>
<dbReference type="PANTHER" id="PTHR37984:SF5">
    <property type="entry name" value="PROTEIN NYNRIN-LIKE"/>
    <property type="match status" value="1"/>
</dbReference>
<dbReference type="Gene3D" id="3.30.70.270">
    <property type="match status" value="1"/>
</dbReference>
<feature type="domain" description="Reverse transcriptase/retrotransposon-derived protein RNase H-like" evidence="10">
    <location>
        <begin position="319"/>
        <end position="413"/>
    </location>
</feature>
<dbReference type="GO" id="GO:0016779">
    <property type="term" value="F:nucleotidyltransferase activity"/>
    <property type="evidence" value="ECO:0007669"/>
    <property type="project" value="UniProtKB-KW"/>
</dbReference>
<evidence type="ECO:0000313" key="13">
    <source>
        <dbReference type="Proteomes" id="UP000265515"/>
    </source>
</evidence>
<evidence type="ECO:0008006" key="14">
    <source>
        <dbReference type="Google" id="ProtNLM"/>
    </source>
</evidence>
<keyword evidence="6" id="KW-0694">RNA-binding</keyword>
<dbReference type="EMBL" id="BFEA01000136">
    <property type="protein sequence ID" value="GBG70815.1"/>
    <property type="molecule type" value="Genomic_DNA"/>
</dbReference>
<keyword evidence="2" id="KW-0548">Nucleotidyltransferase</keyword>
<dbReference type="PROSITE" id="PS00141">
    <property type="entry name" value="ASP_PROTEASE"/>
    <property type="match status" value="1"/>
</dbReference>
<dbReference type="InterPro" id="IPR043502">
    <property type="entry name" value="DNA/RNA_pol_sf"/>
</dbReference>
<evidence type="ECO:0000256" key="8">
    <source>
        <dbReference type="ARBA" id="ARBA00023268"/>
    </source>
</evidence>
<feature type="compositionally biased region" description="Low complexity" evidence="9">
    <location>
        <begin position="678"/>
        <end position="692"/>
    </location>
</feature>
<dbReference type="CDD" id="cd09274">
    <property type="entry name" value="RNase_HI_RT_Ty3"/>
    <property type="match status" value="1"/>
</dbReference>
<dbReference type="FunFam" id="1.10.340.70:FF:000001">
    <property type="entry name" value="Retrovirus-related Pol polyprotein from transposon gypsy-like Protein"/>
    <property type="match status" value="1"/>
</dbReference>
<evidence type="ECO:0000256" key="9">
    <source>
        <dbReference type="SAM" id="MobiDB-lite"/>
    </source>
</evidence>
<evidence type="ECO:0000259" key="11">
    <source>
        <dbReference type="Pfam" id="PF17921"/>
    </source>
</evidence>
<dbReference type="Gramene" id="GBG70815">
    <property type="protein sequence ID" value="GBG70815"/>
    <property type="gene ID" value="CBR_g8115"/>
</dbReference>
<keyword evidence="13" id="KW-1185">Reference proteome</keyword>
<proteinExistence type="predicted"/>
<keyword evidence="4" id="KW-0378">Hydrolase</keyword>
<organism evidence="12 13">
    <name type="scientific">Chara braunii</name>
    <name type="common">Braun's stonewort</name>
    <dbReference type="NCBI Taxonomy" id="69332"/>
    <lineage>
        <taxon>Eukaryota</taxon>
        <taxon>Viridiplantae</taxon>
        <taxon>Streptophyta</taxon>
        <taxon>Charophyceae</taxon>
        <taxon>Charales</taxon>
        <taxon>Characeae</taxon>
        <taxon>Chara</taxon>
    </lineage>
</organism>
<keyword evidence="3" id="KW-0540">Nuclease</keyword>
<feature type="domain" description="Integrase zinc-binding" evidence="11">
    <location>
        <begin position="537"/>
        <end position="593"/>
    </location>
</feature>
<evidence type="ECO:0000256" key="7">
    <source>
        <dbReference type="ARBA" id="ARBA00022908"/>
    </source>
</evidence>
<keyword evidence="4" id="KW-0255">Endonuclease</keyword>
<protein>
    <recommendedName>
        <fullName evidence="14">Reverse transcriptase/retrotransposon-derived protein RNase H-like domain-containing protein</fullName>
    </recommendedName>
</protein>
<dbReference type="SUPFAM" id="SSF50630">
    <property type="entry name" value="Acid proteases"/>
    <property type="match status" value="1"/>
</dbReference>
<dbReference type="InterPro" id="IPR041577">
    <property type="entry name" value="RT_RNaseH_2"/>
</dbReference>
<evidence type="ECO:0000256" key="5">
    <source>
        <dbReference type="ARBA" id="ARBA00022842"/>
    </source>
</evidence>
<dbReference type="Gene3D" id="1.10.340.70">
    <property type="match status" value="1"/>
</dbReference>
<dbReference type="CDD" id="cd00303">
    <property type="entry name" value="retropepsin_like"/>
    <property type="match status" value="1"/>
</dbReference>
<dbReference type="Pfam" id="PF08284">
    <property type="entry name" value="RVP_2"/>
    <property type="match status" value="1"/>
</dbReference>
<feature type="region of interest" description="Disordered" evidence="9">
    <location>
        <begin position="678"/>
        <end position="721"/>
    </location>
</feature>
<dbReference type="GO" id="GO:0004190">
    <property type="term" value="F:aspartic-type endopeptidase activity"/>
    <property type="evidence" value="ECO:0007669"/>
    <property type="project" value="InterPro"/>
</dbReference>
<feature type="region of interest" description="Disordered" evidence="9">
    <location>
        <begin position="744"/>
        <end position="797"/>
    </location>
</feature>
<dbReference type="FunFam" id="3.30.70.270:FF:000020">
    <property type="entry name" value="Transposon Tf2-6 polyprotein-like Protein"/>
    <property type="match status" value="1"/>
</dbReference>
<dbReference type="GO" id="GO:0004519">
    <property type="term" value="F:endonuclease activity"/>
    <property type="evidence" value="ECO:0007669"/>
    <property type="project" value="UniProtKB-KW"/>
</dbReference>
<name>A0A388KL94_CHABU</name>
<keyword evidence="7" id="KW-0229">DNA integration</keyword>
<evidence type="ECO:0000256" key="6">
    <source>
        <dbReference type="ARBA" id="ARBA00022884"/>
    </source>
</evidence>
<feature type="compositionally biased region" description="Low complexity" evidence="9">
    <location>
        <begin position="700"/>
        <end position="711"/>
    </location>
</feature>
<dbReference type="Pfam" id="PF17921">
    <property type="entry name" value="Integrase_H2C2"/>
    <property type="match status" value="1"/>
</dbReference>
<evidence type="ECO:0000259" key="10">
    <source>
        <dbReference type="Pfam" id="PF17919"/>
    </source>
</evidence>
<dbReference type="GO" id="GO:0003723">
    <property type="term" value="F:RNA binding"/>
    <property type="evidence" value="ECO:0007669"/>
    <property type="project" value="UniProtKB-KW"/>
</dbReference>
<reference evidence="12 13" key="1">
    <citation type="journal article" date="2018" name="Cell">
        <title>The Chara Genome: Secondary Complexity and Implications for Plant Terrestrialization.</title>
        <authorList>
            <person name="Nishiyama T."/>
            <person name="Sakayama H."/>
            <person name="Vries J.D."/>
            <person name="Buschmann H."/>
            <person name="Saint-Marcoux D."/>
            <person name="Ullrich K.K."/>
            <person name="Haas F.B."/>
            <person name="Vanderstraeten L."/>
            <person name="Becker D."/>
            <person name="Lang D."/>
            <person name="Vosolsobe S."/>
            <person name="Rombauts S."/>
            <person name="Wilhelmsson P.K.I."/>
            <person name="Janitza P."/>
            <person name="Kern R."/>
            <person name="Heyl A."/>
            <person name="Rumpler F."/>
            <person name="Villalobos L.I.A.C."/>
            <person name="Clay J.M."/>
            <person name="Skokan R."/>
            <person name="Toyoda A."/>
            <person name="Suzuki Y."/>
            <person name="Kagoshima H."/>
            <person name="Schijlen E."/>
            <person name="Tajeshwar N."/>
            <person name="Catarino B."/>
            <person name="Hetherington A.J."/>
            <person name="Saltykova A."/>
            <person name="Bonnot C."/>
            <person name="Breuninger H."/>
            <person name="Symeonidi A."/>
            <person name="Radhakrishnan G.V."/>
            <person name="Van Nieuwerburgh F."/>
            <person name="Deforce D."/>
            <person name="Chang C."/>
            <person name="Karol K.G."/>
            <person name="Hedrich R."/>
            <person name="Ulvskov P."/>
            <person name="Glockner G."/>
            <person name="Delwiche C.F."/>
            <person name="Petrasek J."/>
            <person name="Van de Peer Y."/>
            <person name="Friml J."/>
            <person name="Beilby M."/>
            <person name="Dolan L."/>
            <person name="Kohara Y."/>
            <person name="Sugano S."/>
            <person name="Fujiyama A."/>
            <person name="Delaux P.-M."/>
            <person name="Quint M."/>
            <person name="TheiBen G."/>
            <person name="Hagemann M."/>
            <person name="Harholt J."/>
            <person name="Dunand C."/>
            <person name="Zachgo S."/>
            <person name="Langdale J."/>
            <person name="Maumus F."/>
            <person name="Straeten D.V.D."/>
            <person name="Gould S.B."/>
            <person name="Rensing S.A."/>
        </authorList>
    </citation>
    <scope>NUCLEOTIDE SEQUENCE [LARGE SCALE GENOMIC DNA]</scope>
    <source>
        <strain evidence="12 13">S276</strain>
    </source>
</reference>
<keyword evidence="1" id="KW-0808">Transferase</keyword>
<gene>
    <name evidence="12" type="ORF">CBR_g8115</name>
</gene>
<dbReference type="Pfam" id="PF17919">
    <property type="entry name" value="RT_RNaseH_2"/>
    <property type="match status" value="1"/>
</dbReference>
<accession>A0A388KL94</accession>